<proteinExistence type="predicted"/>
<dbReference type="Proteomes" id="UP001189429">
    <property type="component" value="Unassembled WGS sequence"/>
</dbReference>
<sequence length="99" mass="10015">MEGARDALVGIVDALHACGSRGPPFDAPLPRGDDAAAWAALHLAAATAIRAHFAGDAGTCGDGAAVPERLAVLELSLEGLESTWPRPTGRGARTSARTS</sequence>
<dbReference type="EMBL" id="CAUYUJ010002621">
    <property type="protein sequence ID" value="CAK0801591.1"/>
    <property type="molecule type" value="Genomic_DNA"/>
</dbReference>
<accession>A0ABN9QA79</accession>
<evidence type="ECO:0000313" key="2">
    <source>
        <dbReference type="Proteomes" id="UP001189429"/>
    </source>
</evidence>
<comment type="caution">
    <text evidence="1">The sequence shown here is derived from an EMBL/GenBank/DDBJ whole genome shotgun (WGS) entry which is preliminary data.</text>
</comment>
<name>A0ABN9QA79_9DINO</name>
<reference evidence="1" key="1">
    <citation type="submission" date="2023-10" db="EMBL/GenBank/DDBJ databases">
        <authorList>
            <person name="Chen Y."/>
            <person name="Shah S."/>
            <person name="Dougan E. K."/>
            <person name="Thang M."/>
            <person name="Chan C."/>
        </authorList>
    </citation>
    <scope>NUCLEOTIDE SEQUENCE [LARGE SCALE GENOMIC DNA]</scope>
</reference>
<keyword evidence="2" id="KW-1185">Reference proteome</keyword>
<feature type="non-terminal residue" evidence="1">
    <location>
        <position position="99"/>
    </location>
</feature>
<gene>
    <name evidence="1" type="ORF">PCOR1329_LOCUS9418</name>
</gene>
<organism evidence="1 2">
    <name type="scientific">Prorocentrum cordatum</name>
    <dbReference type="NCBI Taxonomy" id="2364126"/>
    <lineage>
        <taxon>Eukaryota</taxon>
        <taxon>Sar</taxon>
        <taxon>Alveolata</taxon>
        <taxon>Dinophyceae</taxon>
        <taxon>Prorocentrales</taxon>
        <taxon>Prorocentraceae</taxon>
        <taxon>Prorocentrum</taxon>
    </lineage>
</organism>
<evidence type="ECO:0000313" key="1">
    <source>
        <dbReference type="EMBL" id="CAK0801591.1"/>
    </source>
</evidence>
<protein>
    <submittedName>
        <fullName evidence="1">Uncharacterized protein</fullName>
    </submittedName>
</protein>